<dbReference type="RefSeq" id="WP_046002806.1">
    <property type="nucleotide sequence ID" value="NZ_CP015230.1"/>
</dbReference>
<dbReference type="GeneID" id="28248941"/>
<dbReference type="InterPro" id="IPR044000">
    <property type="entry name" value="Phage_tube_2"/>
</dbReference>
<organism evidence="1 2">
    <name type="scientific">Tritonibacter mobilis F1926</name>
    <dbReference type="NCBI Taxonomy" id="1265309"/>
    <lineage>
        <taxon>Bacteria</taxon>
        <taxon>Pseudomonadati</taxon>
        <taxon>Pseudomonadota</taxon>
        <taxon>Alphaproteobacteria</taxon>
        <taxon>Rhodobacterales</taxon>
        <taxon>Paracoccaceae</taxon>
        <taxon>Tritonibacter</taxon>
    </lineage>
</organism>
<dbReference type="Pfam" id="PF18906">
    <property type="entry name" value="Phage_tube_2"/>
    <property type="match status" value="1"/>
</dbReference>
<accession>A0A1B0ZZY3</accession>
<dbReference type="AlphaFoldDB" id="A0A1B0ZZY3"/>
<protein>
    <submittedName>
        <fullName evidence="1">Uncharacterized protein</fullName>
    </submittedName>
</protein>
<dbReference type="STRING" id="1265309.K529_003875"/>
<evidence type="ECO:0000313" key="1">
    <source>
        <dbReference type="EMBL" id="ANP39895.1"/>
    </source>
</evidence>
<sequence>MSLNWKQKVLLVKTEATYGTDAAPSGAANAILAQDVQLKPMEGTDVSRDLERPYFGADATIPTELMSEITFDVELAPSGVAGTPPAWGSLLRACGLAETINAGTSVIYNPITQSPESATVHLHIDATRYVILGARGNVRLDLQAQAVPKLRFTFKGLFVKPTDAAYPTADLTPWTVPQVVTMGNTPVFQIDGVDLVMRSFQMDLGNQIEGRFLVGREEVKLGDRQESIETTVEAVQLATFDPFQRALDQSATALQLTHGTGAGKIATLDVPAAQMQRPQGLSTAQNVKEWPLRLVPLPQAGNDQFTLTLT</sequence>
<dbReference type="KEGG" id="rmb:K529_003875"/>
<proteinExistence type="predicted"/>
<gene>
    <name evidence="1" type="ORF">K529_003875</name>
</gene>
<dbReference type="EMBL" id="CP015230">
    <property type="protein sequence ID" value="ANP39895.1"/>
    <property type="molecule type" value="Genomic_DNA"/>
</dbReference>
<evidence type="ECO:0000313" key="2">
    <source>
        <dbReference type="Proteomes" id="UP000013243"/>
    </source>
</evidence>
<reference evidence="1 2" key="1">
    <citation type="journal article" date="2016" name="ISME J.">
        <title>Global occurrence and heterogeneity of the Roseobacter-clade species Ruegeria mobilis.</title>
        <authorList>
            <person name="Sonnenschein E."/>
            <person name="Gram L."/>
        </authorList>
    </citation>
    <scope>NUCLEOTIDE SEQUENCE [LARGE SCALE GENOMIC DNA]</scope>
    <source>
        <strain evidence="1 2">F1926</strain>
    </source>
</reference>
<dbReference type="Proteomes" id="UP000013243">
    <property type="component" value="Chromosome"/>
</dbReference>
<name>A0A1B0ZZY3_9RHOB</name>
<dbReference type="OrthoDB" id="7325655at2"/>